<dbReference type="RefSeq" id="WP_145207270.1">
    <property type="nucleotide sequence ID" value="NZ_CP036432.1"/>
</dbReference>
<accession>A0ABX5XI17</accession>
<name>A0ABX5XI17_9BACT</name>
<evidence type="ECO:0000313" key="1">
    <source>
        <dbReference type="EMBL" id="QDV81476.1"/>
    </source>
</evidence>
<organism evidence="1 2">
    <name type="scientific">Stieleria magnilauensis</name>
    <dbReference type="NCBI Taxonomy" id="2527963"/>
    <lineage>
        <taxon>Bacteria</taxon>
        <taxon>Pseudomonadati</taxon>
        <taxon>Planctomycetota</taxon>
        <taxon>Planctomycetia</taxon>
        <taxon>Pirellulales</taxon>
        <taxon>Pirellulaceae</taxon>
        <taxon>Stieleria</taxon>
    </lineage>
</organism>
<protein>
    <recommendedName>
        <fullName evidence="3">Class I SAM-dependent methyltransferase</fullName>
    </recommendedName>
</protein>
<gene>
    <name evidence="1" type="ORF">TBK1r_03940</name>
</gene>
<dbReference type="Proteomes" id="UP000318081">
    <property type="component" value="Chromosome"/>
</dbReference>
<evidence type="ECO:0000313" key="2">
    <source>
        <dbReference type="Proteomes" id="UP000318081"/>
    </source>
</evidence>
<dbReference type="EMBL" id="CP036432">
    <property type="protein sequence ID" value="QDV81476.1"/>
    <property type="molecule type" value="Genomic_DNA"/>
</dbReference>
<dbReference type="Gene3D" id="3.40.50.150">
    <property type="entry name" value="Vaccinia Virus protein VP39"/>
    <property type="match status" value="1"/>
</dbReference>
<dbReference type="SUPFAM" id="SSF53335">
    <property type="entry name" value="S-adenosyl-L-methionine-dependent methyltransferases"/>
    <property type="match status" value="1"/>
</dbReference>
<sequence length="249" mass="28759">MTLPECSRITGGPTDVAYQAKILDKYEIQYFRCRETGFIQTETPYWLDEAYRDAITAQDSGLLQRCITYAEIMALLIKANFQPQERYLDFGGGYGVFTRLMRDRGLNYFHCDPHCQNLFAKEFEVQVEEPGKYTLVTAFEVFEHLVDPAKQLKQLLELADTVVFSTLIVPEPPPKDVDEWWYFLPQTGQHVSLYTVKALDHLASSHGATLYTNGKNLHCISRRPINFSIAGDNLWAKLRRRLHRVLSDR</sequence>
<reference evidence="1 2" key="1">
    <citation type="submission" date="2019-02" db="EMBL/GenBank/DDBJ databases">
        <title>Deep-cultivation of Planctomycetes and their phenomic and genomic characterization uncovers novel biology.</title>
        <authorList>
            <person name="Wiegand S."/>
            <person name="Jogler M."/>
            <person name="Boedeker C."/>
            <person name="Pinto D."/>
            <person name="Vollmers J."/>
            <person name="Rivas-Marin E."/>
            <person name="Kohn T."/>
            <person name="Peeters S.H."/>
            <person name="Heuer A."/>
            <person name="Rast P."/>
            <person name="Oberbeckmann S."/>
            <person name="Bunk B."/>
            <person name="Jeske O."/>
            <person name="Meyerdierks A."/>
            <person name="Storesund J.E."/>
            <person name="Kallscheuer N."/>
            <person name="Luecker S."/>
            <person name="Lage O.M."/>
            <person name="Pohl T."/>
            <person name="Merkel B.J."/>
            <person name="Hornburger P."/>
            <person name="Mueller R.-W."/>
            <person name="Bruemmer F."/>
            <person name="Labrenz M."/>
            <person name="Spormann A.M."/>
            <person name="Op den Camp H."/>
            <person name="Overmann J."/>
            <person name="Amann R."/>
            <person name="Jetten M.S.M."/>
            <person name="Mascher T."/>
            <person name="Medema M.H."/>
            <person name="Devos D.P."/>
            <person name="Kaster A.-K."/>
            <person name="Ovreas L."/>
            <person name="Rohde M."/>
            <person name="Galperin M.Y."/>
            <person name="Jogler C."/>
        </authorList>
    </citation>
    <scope>NUCLEOTIDE SEQUENCE [LARGE SCALE GENOMIC DNA]</scope>
    <source>
        <strain evidence="1 2">TBK1r</strain>
    </source>
</reference>
<proteinExistence type="predicted"/>
<evidence type="ECO:0008006" key="3">
    <source>
        <dbReference type="Google" id="ProtNLM"/>
    </source>
</evidence>
<dbReference type="Pfam" id="PF13489">
    <property type="entry name" value="Methyltransf_23"/>
    <property type="match status" value="1"/>
</dbReference>
<dbReference type="InterPro" id="IPR029063">
    <property type="entry name" value="SAM-dependent_MTases_sf"/>
</dbReference>
<keyword evidence="2" id="KW-1185">Reference proteome</keyword>